<dbReference type="OrthoDB" id="583449at2"/>
<evidence type="ECO:0008006" key="3">
    <source>
        <dbReference type="Google" id="ProtNLM"/>
    </source>
</evidence>
<reference evidence="1 2" key="1">
    <citation type="submission" date="2016-11" db="EMBL/GenBank/DDBJ databases">
        <title>Draft Genome Sequences of Nine Cyanobacterial Strains from Diverse Habitats.</title>
        <authorList>
            <person name="Zhu T."/>
            <person name="Hou S."/>
            <person name="Lu X."/>
            <person name="Hess W.R."/>
        </authorList>
    </citation>
    <scope>NUCLEOTIDE SEQUENCE [LARGE SCALE GENOMIC DNA]</scope>
    <source>
        <strain evidence="1 2">NIES-593</strain>
    </source>
</reference>
<protein>
    <recommendedName>
        <fullName evidence="3">Heterocyst frequency control protein PatD</fullName>
    </recommendedName>
</protein>
<dbReference type="Proteomes" id="UP000186868">
    <property type="component" value="Unassembled WGS sequence"/>
</dbReference>
<dbReference type="STRING" id="1921803.NIES593_16535"/>
<dbReference type="EMBL" id="MRCB01000022">
    <property type="protein sequence ID" value="OKH21221.1"/>
    <property type="molecule type" value="Genomic_DNA"/>
</dbReference>
<dbReference type="InterPro" id="IPR047810">
    <property type="entry name" value="PatD-like"/>
</dbReference>
<dbReference type="AlphaFoldDB" id="A0A1U7HCF0"/>
<proteinExistence type="predicted"/>
<accession>A0A1U7HCF0</accession>
<evidence type="ECO:0000313" key="2">
    <source>
        <dbReference type="Proteomes" id="UP000186868"/>
    </source>
</evidence>
<dbReference type="NCBIfam" id="NF037954">
    <property type="entry name" value="het_cyst_PatD"/>
    <property type="match status" value="1"/>
</dbReference>
<keyword evidence="2" id="KW-1185">Reference proteome</keyword>
<sequence>MLPTLHQNAYQKLLTLLRGLREQIDSPNSRVTVIQEKFQQIQQVFQEDVMPLESDELEGAIASRFQSVQTEMHRALRLLGTDILFLRSSKQAATSEQRLAAIRDRVDNSIGFCQAILTFESE</sequence>
<organism evidence="1 2">
    <name type="scientific">Hydrococcus rivularis NIES-593</name>
    <dbReference type="NCBI Taxonomy" id="1921803"/>
    <lineage>
        <taxon>Bacteria</taxon>
        <taxon>Bacillati</taxon>
        <taxon>Cyanobacteriota</taxon>
        <taxon>Cyanophyceae</taxon>
        <taxon>Pleurocapsales</taxon>
        <taxon>Hydrococcaceae</taxon>
        <taxon>Hydrococcus</taxon>
    </lineage>
</organism>
<gene>
    <name evidence="1" type="ORF">NIES593_16535</name>
</gene>
<comment type="caution">
    <text evidence="1">The sequence shown here is derived from an EMBL/GenBank/DDBJ whole genome shotgun (WGS) entry which is preliminary data.</text>
</comment>
<evidence type="ECO:0000313" key="1">
    <source>
        <dbReference type="EMBL" id="OKH21221.1"/>
    </source>
</evidence>
<name>A0A1U7HCF0_9CYAN</name>
<dbReference type="RefSeq" id="WP_073600636.1">
    <property type="nucleotide sequence ID" value="NZ_MRCB01000022.1"/>
</dbReference>